<gene>
    <name evidence="1" type="ordered locus">Anacy_1788</name>
</gene>
<proteinExistence type="predicted"/>
<accession>K9ZDJ1</accession>
<keyword evidence="2" id="KW-1185">Reference proteome</keyword>
<name>K9ZDJ1_ANACC</name>
<protein>
    <submittedName>
        <fullName evidence="1">Uncharacterized protein</fullName>
    </submittedName>
</protein>
<evidence type="ECO:0000313" key="1">
    <source>
        <dbReference type="EMBL" id="AFZ57278.1"/>
    </source>
</evidence>
<dbReference type="Proteomes" id="UP000010474">
    <property type="component" value="Chromosome"/>
</dbReference>
<reference evidence="2" key="1">
    <citation type="journal article" date="2013" name="Proc. Natl. Acad. Sci. U.S.A.">
        <title>Improving the coverage of the cyanobacterial phylum using diversity-driven genome sequencing.</title>
        <authorList>
            <person name="Shih P.M."/>
            <person name="Wu D."/>
            <person name="Latifi A."/>
            <person name="Axen S.D."/>
            <person name="Fewer D.P."/>
            <person name="Talla E."/>
            <person name="Calteau A."/>
            <person name="Cai F."/>
            <person name="Tandeau de Marsac N."/>
            <person name="Rippka R."/>
            <person name="Herdman M."/>
            <person name="Sivonen K."/>
            <person name="Coursin T."/>
            <person name="Laurent T."/>
            <person name="Goodwin L."/>
            <person name="Nolan M."/>
            <person name="Davenport K.W."/>
            <person name="Han C.S."/>
            <person name="Rubin E.M."/>
            <person name="Eisen J.A."/>
            <person name="Woyke T."/>
            <person name="Gugger M."/>
            <person name="Kerfeld C.A."/>
        </authorList>
    </citation>
    <scope>NUCLEOTIDE SEQUENCE [LARGE SCALE GENOMIC DNA]</scope>
    <source>
        <strain evidence="2">ATCC 27899 / PCC 7122</strain>
    </source>
</reference>
<dbReference type="AlphaFoldDB" id="K9ZDJ1"/>
<dbReference type="OrthoDB" id="8453460at2"/>
<organism evidence="1 2">
    <name type="scientific">Anabaena cylindrica (strain ATCC 27899 / PCC 7122)</name>
    <dbReference type="NCBI Taxonomy" id="272123"/>
    <lineage>
        <taxon>Bacteria</taxon>
        <taxon>Bacillati</taxon>
        <taxon>Cyanobacteriota</taxon>
        <taxon>Cyanophyceae</taxon>
        <taxon>Nostocales</taxon>
        <taxon>Nostocaceae</taxon>
        <taxon>Anabaena</taxon>
    </lineage>
</organism>
<dbReference type="EMBL" id="CP003659">
    <property type="protein sequence ID" value="AFZ57278.1"/>
    <property type="molecule type" value="Genomic_DNA"/>
</dbReference>
<dbReference type="KEGG" id="acy:Anacy_1788"/>
<dbReference type="RefSeq" id="WP_015213926.1">
    <property type="nucleotide sequence ID" value="NC_019771.1"/>
</dbReference>
<dbReference type="PATRIC" id="fig|272123.3.peg.1948"/>
<dbReference type="HOGENOM" id="CLU_975353_0_0_3"/>
<sequence length="285" mass="30943">MNLSKDLFCKGLPVSFSLVVIMTFLAPKAKAEYACGGAGPGEIVVGSTEAGNGVASVLLCDRDPNYQEEPENQGRDNSPSRYYDPQFAALQFQAASALLNLQQQAQLLQDPKYLKYLSGSWRLFPTSRLEGVKSGGSCVASFFKASMDPEAKDAPVMINLLGPTGNEKFALLTFATESIPKPKTIQTITVTLIQNNDPPATVKAFNYTMPNMPFGVIAFAVPTIDAALAGIEDVQNFDVKIDGKSVAKTMWHSGLKVRDELRKCLNGKPYSVTEIDIVPERLKKP</sequence>
<dbReference type="eggNOG" id="ENOG50336RD">
    <property type="taxonomic scope" value="Bacteria"/>
</dbReference>
<evidence type="ECO:0000313" key="2">
    <source>
        <dbReference type="Proteomes" id="UP000010474"/>
    </source>
</evidence>